<evidence type="ECO:0000256" key="11">
    <source>
        <dbReference type="ARBA" id="ARBA00055676"/>
    </source>
</evidence>
<evidence type="ECO:0000256" key="4">
    <source>
        <dbReference type="ARBA" id="ARBA00017272"/>
    </source>
</evidence>
<dbReference type="GO" id="GO:0008270">
    <property type="term" value="F:zinc ion binding"/>
    <property type="evidence" value="ECO:0007669"/>
    <property type="project" value="TreeGrafter"/>
</dbReference>
<feature type="compositionally biased region" description="Basic and acidic residues" evidence="12">
    <location>
        <begin position="33"/>
        <end position="46"/>
    </location>
</feature>
<feature type="compositionally biased region" description="Polar residues" evidence="12">
    <location>
        <begin position="1"/>
        <end position="28"/>
    </location>
</feature>
<dbReference type="GO" id="GO:0005525">
    <property type="term" value="F:GTP binding"/>
    <property type="evidence" value="ECO:0007669"/>
    <property type="project" value="UniProtKB-KW"/>
</dbReference>
<keyword evidence="15" id="KW-1185">Reference proteome</keyword>
<evidence type="ECO:0000313" key="15">
    <source>
        <dbReference type="Proteomes" id="UP001213681"/>
    </source>
</evidence>
<keyword evidence="6" id="KW-0547">Nucleotide-binding</keyword>
<dbReference type="SUPFAM" id="SSF55620">
    <property type="entry name" value="Tetrahydrobiopterin biosynthesis enzymes-like"/>
    <property type="match status" value="1"/>
</dbReference>
<dbReference type="GeneID" id="81597780"/>
<dbReference type="Gene3D" id="1.10.286.10">
    <property type="match status" value="1"/>
</dbReference>
<dbReference type="Proteomes" id="UP001213681">
    <property type="component" value="Unassembled WGS sequence"/>
</dbReference>
<sequence length="228" mass="25114">MPSSSQTGPINSGSLFWPASNTASQPPGSGTLKRLESTPKEHAERMQKLEGAARTILECIGEDPDREGLLNTPKRYAEAMLFLSEGYGANVPDILTGATFKEKYDNLVIVKDIDIFSLCEHHMLPFTGKVHIGYIPREHVIGLSKLTRLAEVFSRRLQIQERLTSQIATAISDLLGAYGVGVVMECSHLCMEMRGVQKVGSVTTTICMLGSMRSDAAREEFLTLLNRR</sequence>
<dbReference type="PANTHER" id="PTHR11109:SF7">
    <property type="entry name" value="GTP CYCLOHYDROLASE 1"/>
    <property type="match status" value="1"/>
</dbReference>
<evidence type="ECO:0000256" key="12">
    <source>
        <dbReference type="SAM" id="MobiDB-lite"/>
    </source>
</evidence>
<keyword evidence="8" id="KW-0289">Folate biosynthesis</keyword>
<evidence type="ECO:0000256" key="2">
    <source>
        <dbReference type="ARBA" id="ARBA00008085"/>
    </source>
</evidence>
<dbReference type="NCBIfam" id="NF006825">
    <property type="entry name" value="PRK09347.1-2"/>
    <property type="match status" value="1"/>
</dbReference>
<dbReference type="EMBL" id="JAPVEA010000004">
    <property type="protein sequence ID" value="KAJ5455891.1"/>
    <property type="molecule type" value="Genomic_DNA"/>
</dbReference>
<dbReference type="InterPro" id="IPR043133">
    <property type="entry name" value="GTP-CH-I_C/QueF"/>
</dbReference>
<evidence type="ECO:0000256" key="9">
    <source>
        <dbReference type="ARBA" id="ARBA00023134"/>
    </source>
</evidence>
<dbReference type="InterPro" id="IPR001474">
    <property type="entry name" value="GTP_CycHdrlase_I"/>
</dbReference>
<dbReference type="NCBIfam" id="TIGR00063">
    <property type="entry name" value="folE"/>
    <property type="match status" value="1"/>
</dbReference>
<dbReference type="PROSITE" id="PS00859">
    <property type="entry name" value="GTP_CYCLOHYDROL_1_1"/>
    <property type="match status" value="1"/>
</dbReference>
<evidence type="ECO:0000256" key="7">
    <source>
        <dbReference type="ARBA" id="ARBA00022801"/>
    </source>
</evidence>
<evidence type="ECO:0000256" key="6">
    <source>
        <dbReference type="ARBA" id="ARBA00022741"/>
    </source>
</evidence>
<dbReference type="NCBIfam" id="NF006826">
    <property type="entry name" value="PRK09347.1-3"/>
    <property type="match status" value="1"/>
</dbReference>
<dbReference type="InterPro" id="IPR018234">
    <property type="entry name" value="GTP_CycHdrlase_I_CS"/>
</dbReference>
<comment type="pathway">
    <text evidence="1">Cofactor biosynthesis; 7,8-dihydroneopterin triphosphate biosynthesis; 7,8-dihydroneopterin triphosphate from GTP: step 1/1.</text>
</comment>
<dbReference type="PANTHER" id="PTHR11109">
    <property type="entry name" value="GTP CYCLOHYDROLASE I"/>
    <property type="match status" value="1"/>
</dbReference>
<dbReference type="GO" id="GO:0005737">
    <property type="term" value="C:cytoplasm"/>
    <property type="evidence" value="ECO:0007669"/>
    <property type="project" value="TreeGrafter"/>
</dbReference>
<dbReference type="PROSITE" id="PS00860">
    <property type="entry name" value="GTP_CYCLOHYDROL_1_2"/>
    <property type="match status" value="1"/>
</dbReference>
<dbReference type="GO" id="GO:0046656">
    <property type="term" value="P:folic acid biosynthetic process"/>
    <property type="evidence" value="ECO:0007669"/>
    <property type="project" value="UniProtKB-KW"/>
</dbReference>
<keyword evidence="9" id="KW-0342">GTP-binding</keyword>
<comment type="similarity">
    <text evidence="2">Belongs to the GTP cyclohydrolase I family.</text>
</comment>
<organism evidence="14 15">
    <name type="scientific">Penicillium daleae</name>
    <dbReference type="NCBI Taxonomy" id="63821"/>
    <lineage>
        <taxon>Eukaryota</taxon>
        <taxon>Fungi</taxon>
        <taxon>Dikarya</taxon>
        <taxon>Ascomycota</taxon>
        <taxon>Pezizomycotina</taxon>
        <taxon>Eurotiomycetes</taxon>
        <taxon>Eurotiomycetidae</taxon>
        <taxon>Eurotiales</taxon>
        <taxon>Aspergillaceae</taxon>
        <taxon>Penicillium</taxon>
    </lineage>
</organism>
<evidence type="ECO:0000313" key="14">
    <source>
        <dbReference type="EMBL" id="KAJ5455891.1"/>
    </source>
</evidence>
<feature type="region of interest" description="Disordered" evidence="12">
    <location>
        <begin position="1"/>
        <end position="46"/>
    </location>
</feature>
<dbReference type="FunFam" id="3.30.1130.10:FF:000012">
    <property type="entry name" value="GTP cyclohydrolase 1"/>
    <property type="match status" value="1"/>
</dbReference>
<evidence type="ECO:0000256" key="5">
    <source>
        <dbReference type="ARBA" id="ARBA00022533"/>
    </source>
</evidence>
<dbReference type="InterPro" id="IPR020602">
    <property type="entry name" value="GTP_CycHdrlase_I_dom"/>
</dbReference>
<evidence type="ECO:0000256" key="1">
    <source>
        <dbReference type="ARBA" id="ARBA00005080"/>
    </source>
</evidence>
<name>A0AAD6CAH6_9EURO</name>
<reference evidence="14" key="1">
    <citation type="submission" date="2022-12" db="EMBL/GenBank/DDBJ databases">
        <authorList>
            <person name="Petersen C."/>
        </authorList>
    </citation>
    <scope>NUCLEOTIDE SEQUENCE</scope>
    <source>
        <strain evidence="14">IBT 16125</strain>
    </source>
</reference>
<gene>
    <name evidence="14" type="ORF">N7458_004155</name>
</gene>
<proteinExistence type="inferred from homology"/>
<dbReference type="Pfam" id="PF01227">
    <property type="entry name" value="GTP_cyclohydroI"/>
    <property type="match status" value="1"/>
</dbReference>
<comment type="function">
    <text evidence="11">GTP cyclohydrolase 1 is the first enzyme in the biosynthetic pathway leading to folic acid.</text>
</comment>
<dbReference type="GO" id="GO:0046654">
    <property type="term" value="P:tetrahydrofolate biosynthetic process"/>
    <property type="evidence" value="ECO:0007669"/>
    <property type="project" value="InterPro"/>
</dbReference>
<protein>
    <recommendedName>
        <fullName evidence="4">GTP cyclohydrolase 1</fullName>
        <ecNumber evidence="3">3.5.4.16</ecNumber>
    </recommendedName>
    <alternativeName>
        <fullName evidence="10">GTP cyclohydrolase I</fullName>
    </alternativeName>
</protein>
<feature type="domain" description="GTP cyclohydrolase I" evidence="13">
    <location>
        <begin position="50"/>
        <end position="225"/>
    </location>
</feature>
<dbReference type="CDD" id="cd00642">
    <property type="entry name" value="GTP_cyclohydro1"/>
    <property type="match status" value="1"/>
</dbReference>
<evidence type="ECO:0000256" key="10">
    <source>
        <dbReference type="ARBA" id="ARBA00030854"/>
    </source>
</evidence>
<dbReference type="InterPro" id="IPR043134">
    <property type="entry name" value="GTP-CH-I_N"/>
</dbReference>
<comment type="caution">
    <text evidence="14">The sequence shown here is derived from an EMBL/GenBank/DDBJ whole genome shotgun (WGS) entry which is preliminary data.</text>
</comment>
<evidence type="ECO:0000256" key="3">
    <source>
        <dbReference type="ARBA" id="ARBA00012715"/>
    </source>
</evidence>
<dbReference type="HAMAP" id="MF_00223">
    <property type="entry name" value="FolE"/>
    <property type="match status" value="1"/>
</dbReference>
<dbReference type="RefSeq" id="XP_056768264.1">
    <property type="nucleotide sequence ID" value="XM_056907537.1"/>
</dbReference>
<dbReference type="AlphaFoldDB" id="A0AAD6CAH6"/>
<evidence type="ECO:0000259" key="13">
    <source>
        <dbReference type="Pfam" id="PF01227"/>
    </source>
</evidence>
<dbReference type="EC" id="3.5.4.16" evidence="3"/>
<evidence type="ECO:0000256" key="8">
    <source>
        <dbReference type="ARBA" id="ARBA00022909"/>
    </source>
</evidence>
<dbReference type="GO" id="GO:0006729">
    <property type="term" value="P:tetrahydrobiopterin biosynthetic process"/>
    <property type="evidence" value="ECO:0007669"/>
    <property type="project" value="TreeGrafter"/>
</dbReference>
<accession>A0AAD6CAH6</accession>
<reference evidence="14" key="2">
    <citation type="journal article" date="2023" name="IMA Fungus">
        <title>Comparative genomic study of the Penicillium genus elucidates a diverse pangenome and 15 lateral gene transfer events.</title>
        <authorList>
            <person name="Petersen C."/>
            <person name="Sorensen T."/>
            <person name="Nielsen M.R."/>
            <person name="Sondergaard T.E."/>
            <person name="Sorensen J.L."/>
            <person name="Fitzpatrick D.A."/>
            <person name="Frisvad J.C."/>
            <person name="Nielsen K.L."/>
        </authorList>
    </citation>
    <scope>NUCLEOTIDE SEQUENCE</scope>
    <source>
        <strain evidence="14">IBT 16125</strain>
    </source>
</reference>
<keyword evidence="7" id="KW-0378">Hydrolase</keyword>
<keyword evidence="5" id="KW-0021">Allosteric enzyme</keyword>
<dbReference type="GO" id="GO:0003934">
    <property type="term" value="F:GTP cyclohydrolase I activity"/>
    <property type="evidence" value="ECO:0007669"/>
    <property type="project" value="UniProtKB-EC"/>
</dbReference>
<dbReference type="Gene3D" id="3.30.1130.10">
    <property type="match status" value="1"/>
</dbReference>
<dbReference type="FunFam" id="1.10.286.10:FF:000003">
    <property type="entry name" value="GTP cyclohydrolase 1"/>
    <property type="match status" value="1"/>
</dbReference>